<evidence type="ECO:0000256" key="2">
    <source>
        <dbReference type="SAM" id="Phobius"/>
    </source>
</evidence>
<comment type="caution">
    <text evidence="3">The sequence shown here is derived from an EMBL/GenBank/DDBJ whole genome shotgun (WGS) entry which is preliminary data.</text>
</comment>
<feature type="compositionally biased region" description="Basic and acidic residues" evidence="1">
    <location>
        <begin position="7"/>
        <end position="25"/>
    </location>
</feature>
<dbReference type="AlphaFoldDB" id="A0A9N9Q4I9"/>
<feature type="transmembrane region" description="Helical" evidence="2">
    <location>
        <begin position="173"/>
        <end position="196"/>
    </location>
</feature>
<proteinExistence type="predicted"/>
<sequence>MALTEEGPYRDDPNDRSEVSIESEDHPYVPPNTYFKLPLKVLTIAISVLSVATCGLLIASYIYARLSPIESFGWRFGQSIVDLSICLGVNFLITTPAIFLQLPIVLSMAMDIAMSIVILVFSSKLLRYAWPGNRSCHRGHYVYDPIKHRGDWQKLPPRSGCDRAVFNLRFMMGFAFGVSILIGILILVSLLLRLVAVARTRFWEKISFWEMNRLPGQIALSTQTPISKVTWRPSYKLQFSVALLKQGPEDVEAPMAVDAPAQSKTPVAAGEGTEAANLI</sequence>
<reference evidence="3" key="1">
    <citation type="submission" date="2021-07" db="EMBL/GenBank/DDBJ databases">
        <authorList>
            <person name="Durling M."/>
        </authorList>
    </citation>
    <scope>NUCLEOTIDE SEQUENCE</scope>
</reference>
<keyword evidence="4" id="KW-1185">Reference proteome</keyword>
<accession>A0A9N9Q4I9</accession>
<feature type="transmembrane region" description="Helical" evidence="2">
    <location>
        <begin position="41"/>
        <end position="64"/>
    </location>
</feature>
<dbReference type="EMBL" id="CAJVRM010000314">
    <property type="protein sequence ID" value="CAG8979455.1"/>
    <property type="molecule type" value="Genomic_DNA"/>
</dbReference>
<dbReference type="Proteomes" id="UP000701801">
    <property type="component" value="Unassembled WGS sequence"/>
</dbReference>
<evidence type="ECO:0000256" key="1">
    <source>
        <dbReference type="SAM" id="MobiDB-lite"/>
    </source>
</evidence>
<keyword evidence="2" id="KW-0472">Membrane</keyword>
<dbReference type="OrthoDB" id="3538077at2759"/>
<protein>
    <submittedName>
        <fullName evidence="3">Uncharacterized protein</fullName>
    </submittedName>
</protein>
<gene>
    <name evidence="3" type="ORF">HYALB_00010648</name>
</gene>
<evidence type="ECO:0000313" key="4">
    <source>
        <dbReference type="Proteomes" id="UP000701801"/>
    </source>
</evidence>
<organism evidence="3 4">
    <name type="scientific">Hymenoscyphus albidus</name>
    <dbReference type="NCBI Taxonomy" id="595503"/>
    <lineage>
        <taxon>Eukaryota</taxon>
        <taxon>Fungi</taxon>
        <taxon>Dikarya</taxon>
        <taxon>Ascomycota</taxon>
        <taxon>Pezizomycotina</taxon>
        <taxon>Leotiomycetes</taxon>
        <taxon>Helotiales</taxon>
        <taxon>Helotiaceae</taxon>
        <taxon>Hymenoscyphus</taxon>
    </lineage>
</organism>
<feature type="region of interest" description="Disordered" evidence="1">
    <location>
        <begin position="1"/>
        <end position="25"/>
    </location>
</feature>
<keyword evidence="2" id="KW-0812">Transmembrane</keyword>
<keyword evidence="2" id="KW-1133">Transmembrane helix</keyword>
<evidence type="ECO:0000313" key="3">
    <source>
        <dbReference type="EMBL" id="CAG8979455.1"/>
    </source>
</evidence>
<name>A0A9N9Q4I9_9HELO</name>